<evidence type="ECO:0000313" key="2">
    <source>
        <dbReference type="EMBL" id="MCW1921652.1"/>
    </source>
</evidence>
<keyword evidence="1" id="KW-0732">Signal</keyword>
<dbReference type="RefSeq" id="WP_264485761.1">
    <property type="nucleotide sequence ID" value="NZ_JAPDDT010000001.1"/>
</dbReference>
<organism evidence="2 3">
    <name type="scientific">Luteolibacter arcticus</name>
    <dbReference type="NCBI Taxonomy" id="1581411"/>
    <lineage>
        <taxon>Bacteria</taxon>
        <taxon>Pseudomonadati</taxon>
        <taxon>Verrucomicrobiota</taxon>
        <taxon>Verrucomicrobiia</taxon>
        <taxon>Verrucomicrobiales</taxon>
        <taxon>Verrucomicrobiaceae</taxon>
        <taxon>Luteolibacter</taxon>
    </lineage>
</organism>
<evidence type="ECO:0008006" key="4">
    <source>
        <dbReference type="Google" id="ProtNLM"/>
    </source>
</evidence>
<keyword evidence="3" id="KW-1185">Reference proteome</keyword>
<sequence length="287" mass="30651">MIPRTPLRAAALCAVSALLSNVSAQVECWAPGMSSPVVLTEGTRSRTVSFNRPYRYDVFGVAGRLELGNRAVNTTVVNNQFHLKLLGLIGTGSAVDSTAFVRLQTGLTQFYPEDLTVKGRFPGVEVGPLHNYGASWTLCDPRNPRDVNLTFHLAGSGLLGSLLAPAYYNLNPSGYFYVLGEYHSAPPVMTGEISVPSNSILYGAAVPITYRIDREEQRPVFRPPFLGLDLGDANLTILGSPPSSSSGGSGSGLIDLPDYQAPDLVSVTLDLSGSQGHGWIKISRSPL</sequence>
<comment type="caution">
    <text evidence="2">The sequence shown here is derived from an EMBL/GenBank/DDBJ whole genome shotgun (WGS) entry which is preliminary data.</text>
</comment>
<evidence type="ECO:0000313" key="3">
    <source>
        <dbReference type="Proteomes" id="UP001320876"/>
    </source>
</evidence>
<name>A0ABT3GDF4_9BACT</name>
<protein>
    <recommendedName>
        <fullName evidence="4">Secreted protein</fullName>
    </recommendedName>
</protein>
<accession>A0ABT3GDF4</accession>
<feature type="chain" id="PRO_5045170741" description="Secreted protein" evidence="1">
    <location>
        <begin position="25"/>
        <end position="287"/>
    </location>
</feature>
<dbReference type="EMBL" id="JAPDDT010000001">
    <property type="protein sequence ID" value="MCW1921652.1"/>
    <property type="molecule type" value="Genomic_DNA"/>
</dbReference>
<proteinExistence type="predicted"/>
<reference evidence="2 3" key="1">
    <citation type="submission" date="2022-10" db="EMBL/GenBank/DDBJ databases">
        <title>Luteolibacter arcticus strain CCTCC AB 2014275, whole genome shotgun sequencing project.</title>
        <authorList>
            <person name="Zhao G."/>
            <person name="Shen L."/>
        </authorList>
    </citation>
    <scope>NUCLEOTIDE SEQUENCE [LARGE SCALE GENOMIC DNA]</scope>
    <source>
        <strain evidence="2 3">CCTCC AB 2014275</strain>
    </source>
</reference>
<gene>
    <name evidence="2" type="ORF">OKA05_03750</name>
</gene>
<dbReference type="Proteomes" id="UP001320876">
    <property type="component" value="Unassembled WGS sequence"/>
</dbReference>
<feature type="signal peptide" evidence="1">
    <location>
        <begin position="1"/>
        <end position="24"/>
    </location>
</feature>
<evidence type="ECO:0000256" key="1">
    <source>
        <dbReference type="SAM" id="SignalP"/>
    </source>
</evidence>